<dbReference type="InterPro" id="IPR023927">
    <property type="entry name" value="SbnA"/>
</dbReference>
<organism evidence="6 7">
    <name type="scientific">Baia soyae</name>
    <dbReference type="NCBI Taxonomy" id="1544746"/>
    <lineage>
        <taxon>Bacteria</taxon>
        <taxon>Bacillati</taxon>
        <taxon>Bacillota</taxon>
        <taxon>Bacilli</taxon>
        <taxon>Bacillales</taxon>
        <taxon>Thermoactinomycetaceae</taxon>
        <taxon>Baia</taxon>
    </lineage>
</organism>
<dbReference type="InterPro" id="IPR036052">
    <property type="entry name" value="TrpB-like_PALP_sf"/>
</dbReference>
<comment type="subunit">
    <text evidence="2">Homodimer.</text>
</comment>
<evidence type="ECO:0000313" key="6">
    <source>
        <dbReference type="EMBL" id="TCP67309.1"/>
    </source>
</evidence>
<dbReference type="GO" id="GO:0016740">
    <property type="term" value="F:transferase activity"/>
    <property type="evidence" value="ECO:0007669"/>
    <property type="project" value="UniProtKB-KW"/>
</dbReference>
<dbReference type="Proteomes" id="UP000294746">
    <property type="component" value="Unassembled WGS sequence"/>
</dbReference>
<evidence type="ECO:0000313" key="7">
    <source>
        <dbReference type="Proteomes" id="UP000294746"/>
    </source>
</evidence>
<proteinExistence type="predicted"/>
<accession>A0A4R2RWE6</accession>
<dbReference type="OrthoDB" id="9808024at2"/>
<evidence type="ECO:0000256" key="3">
    <source>
        <dbReference type="ARBA" id="ARBA00022679"/>
    </source>
</evidence>
<evidence type="ECO:0000259" key="5">
    <source>
        <dbReference type="Pfam" id="PF00291"/>
    </source>
</evidence>
<comment type="caution">
    <text evidence="6">The sequence shown here is derived from an EMBL/GenBank/DDBJ whole genome shotgun (WGS) entry which is preliminary data.</text>
</comment>
<dbReference type="EMBL" id="SLXV01000020">
    <property type="protein sequence ID" value="TCP67309.1"/>
    <property type="molecule type" value="Genomic_DNA"/>
</dbReference>
<dbReference type="GO" id="GO:1901605">
    <property type="term" value="P:alpha-amino acid metabolic process"/>
    <property type="evidence" value="ECO:0007669"/>
    <property type="project" value="UniProtKB-ARBA"/>
</dbReference>
<keyword evidence="7" id="KW-1185">Reference proteome</keyword>
<dbReference type="RefSeq" id="WP_131848924.1">
    <property type="nucleotide sequence ID" value="NZ_SLXV01000020.1"/>
</dbReference>
<evidence type="ECO:0000256" key="4">
    <source>
        <dbReference type="ARBA" id="ARBA00022898"/>
    </source>
</evidence>
<protein>
    <submittedName>
        <fullName evidence="6">Cysteine synthase A</fullName>
    </submittedName>
</protein>
<dbReference type="InterPro" id="IPR001926">
    <property type="entry name" value="TrpB-like_PALP"/>
</dbReference>
<dbReference type="Gene3D" id="3.40.50.1100">
    <property type="match status" value="2"/>
</dbReference>
<gene>
    <name evidence="6" type="ORF">EDD57_12025</name>
</gene>
<sequence length="320" mass="35815">MLEKLQKLGHLVGNTPLVPLEHPSIHLYTKLEYHNLMNSVKARTAYYMLSSAIKRGEIHEGTTLIESSSGNLAIALATFCQYLKIKFIPVIDPNINGVYEDLLRSISYQVVKVTDRDETGGFLLTRLKKIQDLLHSIPNAYWTNQYQNPDNFYAHYHGIGTELVQHFETLDYAFIGVGTGGTISGISNRLKEAFPNVKVIAVDSEGSVIFNDKPKKRHIPGIGASTVPELVKRAVIDEVVHISEQHTVEGCHQLFENHGIFAGGSSGTSYYAIQQYFQDKAFAEKPNVVFLCPDNGVPYVQTVYNAEWIKWLLNQSVCIS</sequence>
<comment type="cofactor">
    <cofactor evidence="1">
        <name>pyridoxal 5'-phosphate</name>
        <dbReference type="ChEBI" id="CHEBI:597326"/>
    </cofactor>
</comment>
<dbReference type="InterPro" id="IPR050214">
    <property type="entry name" value="Cys_Synth/Cystath_Beta-Synth"/>
</dbReference>
<dbReference type="PANTHER" id="PTHR10314">
    <property type="entry name" value="CYSTATHIONINE BETA-SYNTHASE"/>
    <property type="match status" value="1"/>
</dbReference>
<evidence type="ECO:0000256" key="2">
    <source>
        <dbReference type="ARBA" id="ARBA00011738"/>
    </source>
</evidence>
<keyword evidence="3" id="KW-0808">Transferase</keyword>
<dbReference type="CDD" id="cd01561">
    <property type="entry name" value="CBS_like"/>
    <property type="match status" value="1"/>
</dbReference>
<keyword evidence="4" id="KW-0663">Pyridoxal phosphate</keyword>
<dbReference type="NCBIfam" id="TIGR03945">
    <property type="entry name" value="PLP_SbnA_fam"/>
    <property type="match status" value="1"/>
</dbReference>
<name>A0A4R2RWE6_9BACL</name>
<dbReference type="SUPFAM" id="SSF53686">
    <property type="entry name" value="Tryptophan synthase beta subunit-like PLP-dependent enzymes"/>
    <property type="match status" value="1"/>
</dbReference>
<dbReference type="AlphaFoldDB" id="A0A4R2RWE6"/>
<dbReference type="Pfam" id="PF00291">
    <property type="entry name" value="PALP"/>
    <property type="match status" value="1"/>
</dbReference>
<feature type="domain" description="Tryptophan synthase beta chain-like PALP" evidence="5">
    <location>
        <begin position="11"/>
        <end position="294"/>
    </location>
</feature>
<evidence type="ECO:0000256" key="1">
    <source>
        <dbReference type="ARBA" id="ARBA00001933"/>
    </source>
</evidence>
<reference evidence="6 7" key="1">
    <citation type="submission" date="2019-03" db="EMBL/GenBank/DDBJ databases">
        <title>Genomic Encyclopedia of Type Strains, Phase IV (KMG-IV): sequencing the most valuable type-strain genomes for metagenomic binning, comparative biology and taxonomic classification.</title>
        <authorList>
            <person name="Goeker M."/>
        </authorList>
    </citation>
    <scope>NUCLEOTIDE SEQUENCE [LARGE SCALE GENOMIC DNA]</scope>
    <source>
        <strain evidence="6 7">DSM 46831</strain>
    </source>
</reference>